<protein>
    <submittedName>
        <fullName evidence="8">Entericidin EcnA/B family protein</fullName>
    </submittedName>
</protein>
<dbReference type="OrthoDB" id="7363288at2"/>
<evidence type="ECO:0000256" key="6">
    <source>
        <dbReference type="ARBA" id="ARBA00023288"/>
    </source>
</evidence>
<evidence type="ECO:0000256" key="2">
    <source>
        <dbReference type="ARBA" id="ARBA00022475"/>
    </source>
</evidence>
<evidence type="ECO:0000313" key="8">
    <source>
        <dbReference type="EMBL" id="SEL44270.1"/>
    </source>
</evidence>
<name>A0A1H7Q851_9SPHN</name>
<dbReference type="GO" id="GO:0016020">
    <property type="term" value="C:membrane"/>
    <property type="evidence" value="ECO:0007669"/>
    <property type="project" value="InterPro"/>
</dbReference>
<evidence type="ECO:0000256" key="5">
    <source>
        <dbReference type="ARBA" id="ARBA00023139"/>
    </source>
</evidence>
<dbReference type="InterPro" id="IPR012556">
    <property type="entry name" value="Entericidin"/>
</dbReference>
<keyword evidence="9" id="KW-1185">Reference proteome</keyword>
<evidence type="ECO:0000256" key="1">
    <source>
        <dbReference type="ARBA" id="ARBA00010296"/>
    </source>
</evidence>
<dbReference type="PROSITE" id="PS51257">
    <property type="entry name" value="PROKAR_LIPOPROTEIN"/>
    <property type="match status" value="1"/>
</dbReference>
<evidence type="ECO:0000256" key="4">
    <source>
        <dbReference type="ARBA" id="ARBA00023136"/>
    </source>
</evidence>
<feature type="chain" id="PRO_5011502773" evidence="7">
    <location>
        <begin position="19"/>
        <end position="44"/>
    </location>
</feature>
<evidence type="ECO:0000313" key="9">
    <source>
        <dbReference type="Proteomes" id="UP000199214"/>
    </source>
</evidence>
<sequence>MRKIVAAAILASALTLGACNTIEGAGKDVSSAGQTVAKTADDAK</sequence>
<comment type="similarity">
    <text evidence="1">Belongs to the EcnA/EcnB lipoprotein family.</text>
</comment>
<keyword evidence="6" id="KW-0449">Lipoprotein</keyword>
<keyword evidence="2" id="KW-1003">Cell membrane</keyword>
<dbReference type="Proteomes" id="UP000199214">
    <property type="component" value="Unassembled WGS sequence"/>
</dbReference>
<evidence type="ECO:0000256" key="7">
    <source>
        <dbReference type="SAM" id="SignalP"/>
    </source>
</evidence>
<dbReference type="AlphaFoldDB" id="A0A1H7Q851"/>
<feature type="signal peptide" evidence="7">
    <location>
        <begin position="1"/>
        <end position="18"/>
    </location>
</feature>
<gene>
    <name evidence="8" type="ORF">SAMN05216382_2061</name>
</gene>
<reference evidence="9" key="1">
    <citation type="submission" date="2016-10" db="EMBL/GenBank/DDBJ databases">
        <authorList>
            <person name="Varghese N."/>
            <person name="Submissions S."/>
        </authorList>
    </citation>
    <scope>NUCLEOTIDE SEQUENCE [LARGE SCALE GENOMIC DNA]</scope>
    <source>
        <strain evidence="9">JS21-1</strain>
    </source>
</reference>
<accession>A0A1H7Q851</accession>
<dbReference type="GO" id="GO:0009636">
    <property type="term" value="P:response to toxic substance"/>
    <property type="evidence" value="ECO:0007669"/>
    <property type="project" value="InterPro"/>
</dbReference>
<dbReference type="RefSeq" id="WP_093005895.1">
    <property type="nucleotide sequence ID" value="NZ_FNZZ01000003.1"/>
</dbReference>
<dbReference type="Pfam" id="PF08085">
    <property type="entry name" value="Entericidin"/>
    <property type="match status" value="1"/>
</dbReference>
<keyword evidence="3 7" id="KW-0732">Signal</keyword>
<proteinExistence type="inferred from homology"/>
<keyword evidence="4" id="KW-0472">Membrane</keyword>
<organism evidence="8 9">
    <name type="scientific">Sphingomonas palmae</name>
    <dbReference type="NCBI Taxonomy" id="1855283"/>
    <lineage>
        <taxon>Bacteria</taxon>
        <taxon>Pseudomonadati</taxon>
        <taxon>Pseudomonadota</taxon>
        <taxon>Alphaproteobacteria</taxon>
        <taxon>Sphingomonadales</taxon>
        <taxon>Sphingomonadaceae</taxon>
        <taxon>Sphingomonas</taxon>
    </lineage>
</organism>
<keyword evidence="5" id="KW-0564">Palmitate</keyword>
<evidence type="ECO:0000256" key="3">
    <source>
        <dbReference type="ARBA" id="ARBA00022729"/>
    </source>
</evidence>
<dbReference type="EMBL" id="FNZZ01000003">
    <property type="protein sequence ID" value="SEL44270.1"/>
    <property type="molecule type" value="Genomic_DNA"/>
</dbReference>